<evidence type="ECO:0000313" key="1">
    <source>
        <dbReference type="EMBL" id="GAA0695280.1"/>
    </source>
</evidence>
<dbReference type="Proteomes" id="UP001499915">
    <property type="component" value="Unassembled WGS sequence"/>
</dbReference>
<dbReference type="InterPro" id="IPR010985">
    <property type="entry name" value="Ribbon_hlx_hlx"/>
</dbReference>
<accession>A0ABP3TCZ5</accession>
<evidence type="ECO:0000313" key="2">
    <source>
        <dbReference type="Proteomes" id="UP001499915"/>
    </source>
</evidence>
<proteinExistence type="predicted"/>
<dbReference type="SUPFAM" id="SSF47598">
    <property type="entry name" value="Ribbon-helix-helix"/>
    <property type="match status" value="1"/>
</dbReference>
<organism evidence="1 2">
    <name type="scientific">Marinobacterium maritimum</name>
    <dbReference type="NCBI Taxonomy" id="500162"/>
    <lineage>
        <taxon>Bacteria</taxon>
        <taxon>Pseudomonadati</taxon>
        <taxon>Pseudomonadota</taxon>
        <taxon>Gammaproteobacteria</taxon>
        <taxon>Oceanospirillales</taxon>
        <taxon>Oceanospirillaceae</taxon>
        <taxon>Marinobacterium</taxon>
    </lineage>
</organism>
<reference evidence="2" key="1">
    <citation type="journal article" date="2019" name="Int. J. Syst. Evol. Microbiol.">
        <title>The Global Catalogue of Microorganisms (GCM) 10K type strain sequencing project: providing services to taxonomists for standard genome sequencing and annotation.</title>
        <authorList>
            <consortium name="The Broad Institute Genomics Platform"/>
            <consortium name="The Broad Institute Genome Sequencing Center for Infectious Disease"/>
            <person name="Wu L."/>
            <person name="Ma J."/>
        </authorList>
    </citation>
    <scope>NUCLEOTIDE SEQUENCE [LARGE SCALE GENOMIC DNA]</scope>
    <source>
        <strain evidence="2">JCM 15134</strain>
    </source>
</reference>
<name>A0ABP3TCZ5_9GAMM</name>
<keyword evidence="2" id="KW-1185">Reference proteome</keyword>
<evidence type="ECO:0008006" key="3">
    <source>
        <dbReference type="Google" id="ProtNLM"/>
    </source>
</evidence>
<protein>
    <recommendedName>
        <fullName evidence="3">Ribbon-helix-helix protein CopG domain-containing protein</fullName>
    </recommendedName>
</protein>
<gene>
    <name evidence="1" type="ORF">GCM10009104_23710</name>
</gene>
<comment type="caution">
    <text evidence="1">The sequence shown here is derived from an EMBL/GenBank/DDBJ whole genome shotgun (WGS) entry which is preliminary data.</text>
</comment>
<dbReference type="EMBL" id="BAAAET010000003">
    <property type="protein sequence ID" value="GAA0695280.1"/>
    <property type="molecule type" value="Genomic_DNA"/>
</dbReference>
<sequence>MELPTLASLERSIGGRPRLEETMIRMSFYLSPAEAQALKSQARAQSLPVSQIVRRIVQEYLSGIAK</sequence>